<keyword evidence="1 4" id="KW-0547">Nucleotide-binding</keyword>
<organism evidence="7 8">
    <name type="scientific">Sedimentitalea nanhaiensis</name>
    <dbReference type="NCBI Taxonomy" id="999627"/>
    <lineage>
        <taxon>Bacteria</taxon>
        <taxon>Pseudomonadati</taxon>
        <taxon>Pseudomonadota</taxon>
        <taxon>Alphaproteobacteria</taxon>
        <taxon>Rhodobacterales</taxon>
        <taxon>Paracoccaceae</taxon>
        <taxon>Sedimentitalea</taxon>
    </lineage>
</organism>
<evidence type="ECO:0000256" key="3">
    <source>
        <dbReference type="ARBA" id="ARBA00023134"/>
    </source>
</evidence>
<name>A0A1I7BM03_9RHOB</name>
<dbReference type="InterPro" id="IPR027417">
    <property type="entry name" value="P-loop_NTPase"/>
</dbReference>
<evidence type="ECO:0000259" key="6">
    <source>
        <dbReference type="Pfam" id="PF22740"/>
    </source>
</evidence>
<evidence type="ECO:0000313" key="8">
    <source>
        <dbReference type="Proteomes" id="UP000182466"/>
    </source>
</evidence>
<evidence type="ECO:0000256" key="2">
    <source>
        <dbReference type="ARBA" id="ARBA00022840"/>
    </source>
</evidence>
<dbReference type="Pfam" id="PF22740">
    <property type="entry name" value="PapZ_C"/>
    <property type="match status" value="1"/>
</dbReference>
<dbReference type="Proteomes" id="UP000182466">
    <property type="component" value="Unassembled WGS sequence"/>
</dbReference>
<proteinExistence type="inferred from homology"/>
<feature type="binding site" evidence="4">
    <location>
        <begin position="64"/>
        <end position="67"/>
    </location>
    <ligand>
        <name>GTP</name>
        <dbReference type="ChEBI" id="CHEBI:37565"/>
    </ligand>
</feature>
<sequence>MKPKTVQPRTRVVLVTGPSGAGRSTSIKVLEDMGFEAIDNLPLHLMPRLLEGPGPDRPLALGVDTRNRDFSTAALLDLIDQLAARDATDLTVLYLDCLSDILLRRFSETRRRHPLAPAESPEIGIKRDLDLMAPIRELADILIDTSDLNVHQLRAAIERWFAPDGSTSLAVSVQSFSYKRGLPRGIDMVFDCRFLSNPYWQPSLRELDGRDPRVATHVMGDARFAPFFERVLDLTLVLLPAYVEEGKSHLSIAFGCTGGQHRSVVLVETLAKALAEGGQQVSIRHRELYGRETDERPN</sequence>
<evidence type="ECO:0000256" key="1">
    <source>
        <dbReference type="ARBA" id="ARBA00022741"/>
    </source>
</evidence>
<dbReference type="PANTHER" id="PTHR30448">
    <property type="entry name" value="RNASE ADAPTER PROTEIN RAPZ"/>
    <property type="match status" value="1"/>
</dbReference>
<evidence type="ECO:0000259" key="5">
    <source>
        <dbReference type="Pfam" id="PF03668"/>
    </source>
</evidence>
<dbReference type="STRING" id="999627.SAMN05216236_11115"/>
<dbReference type="HAMAP" id="MF_00636">
    <property type="entry name" value="RapZ_like"/>
    <property type="match status" value="1"/>
</dbReference>
<keyword evidence="2 4" id="KW-0067">ATP-binding</keyword>
<evidence type="ECO:0000313" key="7">
    <source>
        <dbReference type="EMBL" id="SFT88210.1"/>
    </source>
</evidence>
<dbReference type="NCBIfam" id="NF003828">
    <property type="entry name" value="PRK05416.1"/>
    <property type="match status" value="1"/>
</dbReference>
<dbReference type="GO" id="GO:0005524">
    <property type="term" value="F:ATP binding"/>
    <property type="evidence" value="ECO:0007669"/>
    <property type="project" value="UniProtKB-UniRule"/>
</dbReference>
<dbReference type="InterPro" id="IPR053930">
    <property type="entry name" value="RapZ-like_N"/>
</dbReference>
<dbReference type="GO" id="GO:0005525">
    <property type="term" value="F:GTP binding"/>
    <property type="evidence" value="ECO:0007669"/>
    <property type="project" value="UniProtKB-UniRule"/>
</dbReference>
<gene>
    <name evidence="7" type="ORF">SAMN05216236_11115</name>
</gene>
<dbReference type="AlphaFoldDB" id="A0A1I7BM03"/>
<keyword evidence="3 4" id="KW-0342">GTP-binding</keyword>
<protein>
    <submittedName>
        <fullName evidence="7">UPF0042 nucleotide-binding protein</fullName>
    </submittedName>
</protein>
<feature type="binding site" evidence="4">
    <location>
        <begin position="17"/>
        <end position="24"/>
    </location>
    <ligand>
        <name>ATP</name>
        <dbReference type="ChEBI" id="CHEBI:30616"/>
    </ligand>
</feature>
<dbReference type="PIRSF" id="PIRSF005052">
    <property type="entry name" value="P-loopkin"/>
    <property type="match status" value="1"/>
</dbReference>
<evidence type="ECO:0000256" key="4">
    <source>
        <dbReference type="HAMAP-Rule" id="MF_00636"/>
    </source>
</evidence>
<accession>A0A1I7BM03</accession>
<dbReference type="SUPFAM" id="SSF52540">
    <property type="entry name" value="P-loop containing nucleoside triphosphate hydrolases"/>
    <property type="match status" value="1"/>
</dbReference>
<dbReference type="OrthoDB" id="9784461at2"/>
<dbReference type="InterPro" id="IPR053931">
    <property type="entry name" value="RapZ_C"/>
</dbReference>
<reference evidence="7 8" key="1">
    <citation type="submission" date="2016-10" db="EMBL/GenBank/DDBJ databases">
        <authorList>
            <person name="de Groot N.N."/>
        </authorList>
    </citation>
    <scope>NUCLEOTIDE SEQUENCE [LARGE SCALE GENOMIC DNA]</scope>
    <source>
        <strain evidence="7 8">CGMCC 1.10959</strain>
    </source>
</reference>
<dbReference type="RefSeq" id="WP_027261842.1">
    <property type="nucleotide sequence ID" value="NZ_FPAW01000011.1"/>
</dbReference>
<dbReference type="eggNOG" id="COG1660">
    <property type="taxonomic scope" value="Bacteria"/>
</dbReference>
<keyword evidence="8" id="KW-1185">Reference proteome</keyword>
<dbReference type="EMBL" id="FPAW01000011">
    <property type="protein sequence ID" value="SFT88210.1"/>
    <property type="molecule type" value="Genomic_DNA"/>
</dbReference>
<feature type="domain" description="RapZ C-terminal" evidence="6">
    <location>
        <begin position="170"/>
        <end position="288"/>
    </location>
</feature>
<dbReference type="PANTHER" id="PTHR30448:SF0">
    <property type="entry name" value="RNASE ADAPTER PROTEIN RAPZ"/>
    <property type="match status" value="1"/>
</dbReference>
<feature type="domain" description="RapZ-like N-terminal" evidence="5">
    <location>
        <begin position="11"/>
        <end position="163"/>
    </location>
</feature>
<dbReference type="InterPro" id="IPR005337">
    <property type="entry name" value="RapZ-like"/>
</dbReference>
<dbReference type="Pfam" id="PF03668">
    <property type="entry name" value="RapZ-like_N"/>
    <property type="match status" value="1"/>
</dbReference>